<feature type="transmembrane region" description="Helical" evidence="6">
    <location>
        <begin position="357"/>
        <end position="381"/>
    </location>
</feature>
<evidence type="ECO:0000256" key="2">
    <source>
        <dbReference type="ARBA" id="ARBA00022692"/>
    </source>
</evidence>
<feature type="transmembrane region" description="Helical" evidence="6">
    <location>
        <begin position="277"/>
        <end position="297"/>
    </location>
</feature>
<feature type="transmembrane region" description="Helical" evidence="6">
    <location>
        <begin position="12"/>
        <end position="36"/>
    </location>
</feature>
<evidence type="ECO:0000313" key="9">
    <source>
        <dbReference type="Proteomes" id="UP000600101"/>
    </source>
</evidence>
<proteinExistence type="predicted"/>
<protein>
    <submittedName>
        <fullName evidence="8">O-antigen ligase family protein</fullName>
    </submittedName>
</protein>
<dbReference type="EMBL" id="JACOMF010000006">
    <property type="protein sequence ID" value="MBC4015284.1"/>
    <property type="molecule type" value="Genomic_DNA"/>
</dbReference>
<keyword evidence="2 6" id="KW-0812">Transmembrane</keyword>
<feature type="transmembrane region" description="Helical" evidence="6">
    <location>
        <begin position="204"/>
        <end position="223"/>
    </location>
</feature>
<dbReference type="AlphaFoldDB" id="A0A9X0QWJ6"/>
<gene>
    <name evidence="8" type="ORF">H7965_08085</name>
</gene>
<evidence type="ECO:0000256" key="1">
    <source>
        <dbReference type="ARBA" id="ARBA00004141"/>
    </source>
</evidence>
<accession>A0A9X0QWJ6</accession>
<keyword evidence="8" id="KW-0436">Ligase</keyword>
<dbReference type="InterPro" id="IPR007016">
    <property type="entry name" value="O-antigen_ligase-rel_domated"/>
</dbReference>
<dbReference type="GO" id="GO:0016020">
    <property type="term" value="C:membrane"/>
    <property type="evidence" value="ECO:0007669"/>
    <property type="project" value="UniProtKB-SubCell"/>
</dbReference>
<feature type="transmembrane region" description="Helical" evidence="6">
    <location>
        <begin position="114"/>
        <end position="134"/>
    </location>
</feature>
<feature type="region of interest" description="Disordered" evidence="5">
    <location>
        <begin position="438"/>
        <end position="462"/>
    </location>
</feature>
<comment type="subcellular location">
    <subcellularLocation>
        <location evidence="1">Membrane</location>
        <topology evidence="1">Multi-pass membrane protein</topology>
    </subcellularLocation>
</comment>
<evidence type="ECO:0000256" key="5">
    <source>
        <dbReference type="SAM" id="MobiDB-lite"/>
    </source>
</evidence>
<evidence type="ECO:0000256" key="6">
    <source>
        <dbReference type="SAM" id="Phobius"/>
    </source>
</evidence>
<keyword evidence="3 6" id="KW-1133">Transmembrane helix</keyword>
<dbReference type="PANTHER" id="PTHR37422:SF13">
    <property type="entry name" value="LIPOPOLYSACCHARIDE BIOSYNTHESIS PROTEIN PA4999-RELATED"/>
    <property type="match status" value="1"/>
</dbReference>
<keyword evidence="9" id="KW-1185">Reference proteome</keyword>
<feature type="transmembrane region" description="Helical" evidence="6">
    <location>
        <begin position="43"/>
        <end position="67"/>
    </location>
</feature>
<organism evidence="8 9">
    <name type="scientific">Siccirubricoccus deserti</name>
    <dbReference type="NCBI Taxonomy" id="2013562"/>
    <lineage>
        <taxon>Bacteria</taxon>
        <taxon>Pseudomonadati</taxon>
        <taxon>Pseudomonadota</taxon>
        <taxon>Alphaproteobacteria</taxon>
        <taxon>Acetobacterales</taxon>
        <taxon>Roseomonadaceae</taxon>
        <taxon>Siccirubricoccus</taxon>
    </lineage>
</organism>
<dbReference type="InterPro" id="IPR051533">
    <property type="entry name" value="WaaL-like"/>
</dbReference>
<feature type="transmembrane region" description="Helical" evidence="6">
    <location>
        <begin position="414"/>
        <end position="431"/>
    </location>
</feature>
<evidence type="ECO:0000256" key="4">
    <source>
        <dbReference type="ARBA" id="ARBA00023136"/>
    </source>
</evidence>
<feature type="domain" description="O-antigen ligase-related" evidence="7">
    <location>
        <begin position="238"/>
        <end position="372"/>
    </location>
</feature>
<feature type="transmembrane region" description="Helical" evidence="6">
    <location>
        <begin position="79"/>
        <end position="102"/>
    </location>
</feature>
<sequence length="462" mass="48922">MLALPAPHIQGIIALGLAASLLLGAVFFPMTLLLLLPLPVLALAVMAFYQFPAAMVVALVLTFGLGIDLQVDAGMLASLGGGAAAGALVKVVPFALAGALLLRYGPERSINWPFLTFAAIAAISIVVLPIGRVVTTGEMIRSLIGSTAPFVLGFAMAPRRVWSMVVRGVTFVPIISLLVGGVVHVLGLYPMFDAIGRLQGMHTPPFLAGFCVTAIFAATLEYLRGFRLTWLVIGGLDLAILLATQARAPFISVTLFLLLVFLLSGRKVFPLRRKVDLVMGGMVPGLVVLGPVLVFALDRFIGAADNFSGRDIIWPYFIEAIEARPLFGFGLGAGKLIVNPEDPTIKLLRSTAAHNEYLRLSVDAGIIGCAAIFLSIIAWIWGGSRNAPPAEKLVLRAALLAALLHSAFDNTLIASTAVVQFSFFAAALARAREDGRALAEQRRRQGGRRGSNAGHPAFARSG</sequence>
<name>A0A9X0QWJ6_9PROT</name>
<comment type="caution">
    <text evidence="8">The sequence shown here is derived from an EMBL/GenBank/DDBJ whole genome shotgun (WGS) entry which is preliminary data.</text>
</comment>
<dbReference type="GO" id="GO:0016874">
    <property type="term" value="F:ligase activity"/>
    <property type="evidence" value="ECO:0007669"/>
    <property type="project" value="UniProtKB-KW"/>
</dbReference>
<evidence type="ECO:0000313" key="8">
    <source>
        <dbReference type="EMBL" id="MBC4015284.1"/>
    </source>
</evidence>
<evidence type="ECO:0000256" key="3">
    <source>
        <dbReference type="ARBA" id="ARBA00022989"/>
    </source>
</evidence>
<dbReference type="PANTHER" id="PTHR37422">
    <property type="entry name" value="TEICHURONIC ACID BIOSYNTHESIS PROTEIN TUAE"/>
    <property type="match status" value="1"/>
</dbReference>
<feature type="transmembrane region" description="Helical" evidence="6">
    <location>
        <begin position="169"/>
        <end position="192"/>
    </location>
</feature>
<dbReference type="RefSeq" id="WP_186770048.1">
    <property type="nucleotide sequence ID" value="NZ_JACOMF010000006.1"/>
</dbReference>
<evidence type="ECO:0000259" key="7">
    <source>
        <dbReference type="Pfam" id="PF04932"/>
    </source>
</evidence>
<dbReference type="Pfam" id="PF04932">
    <property type="entry name" value="Wzy_C"/>
    <property type="match status" value="1"/>
</dbReference>
<reference evidence="8" key="1">
    <citation type="submission" date="2020-08" db="EMBL/GenBank/DDBJ databases">
        <authorList>
            <person name="Hu Y."/>
            <person name="Nguyen S.V."/>
            <person name="Li F."/>
            <person name="Fanning S."/>
        </authorList>
    </citation>
    <scope>NUCLEOTIDE SEQUENCE</scope>
    <source>
        <strain evidence="8">SYSU D8009</strain>
    </source>
</reference>
<keyword evidence="4 6" id="KW-0472">Membrane</keyword>
<dbReference type="Proteomes" id="UP000600101">
    <property type="component" value="Unassembled WGS sequence"/>
</dbReference>